<reference evidence="2" key="1">
    <citation type="journal article" date="2019" name="Int. J. Syst. Evol. Microbiol.">
        <title>The Global Catalogue of Microorganisms (GCM) 10K type strain sequencing project: providing services to taxonomists for standard genome sequencing and annotation.</title>
        <authorList>
            <consortium name="The Broad Institute Genomics Platform"/>
            <consortium name="The Broad Institute Genome Sequencing Center for Infectious Disease"/>
            <person name="Wu L."/>
            <person name="Ma J."/>
        </authorList>
    </citation>
    <scope>NUCLEOTIDE SEQUENCE [LARGE SCALE GENOMIC DNA]</scope>
    <source>
        <strain evidence="2">CGMCC 1.15122</strain>
    </source>
</reference>
<dbReference type="Proteomes" id="UP000597301">
    <property type="component" value="Unassembled WGS sequence"/>
</dbReference>
<gene>
    <name evidence="1" type="ORF">GCM10011382_01160</name>
</gene>
<accession>A0ABQ1NFG0</accession>
<comment type="caution">
    <text evidence="1">The sequence shown here is derived from an EMBL/GenBank/DDBJ whole genome shotgun (WGS) entry which is preliminary data.</text>
</comment>
<name>A0ABQ1NFG0_9GAMM</name>
<protein>
    <submittedName>
        <fullName evidence="1">Uncharacterized protein</fullName>
    </submittedName>
</protein>
<dbReference type="EMBL" id="BMHM01000001">
    <property type="protein sequence ID" value="GGC75136.1"/>
    <property type="molecule type" value="Genomic_DNA"/>
</dbReference>
<evidence type="ECO:0000313" key="1">
    <source>
        <dbReference type="EMBL" id="GGC75136.1"/>
    </source>
</evidence>
<keyword evidence="2" id="KW-1185">Reference proteome</keyword>
<proteinExistence type="predicted"/>
<evidence type="ECO:0000313" key="2">
    <source>
        <dbReference type="Proteomes" id="UP000597301"/>
    </source>
</evidence>
<organism evidence="1 2">
    <name type="scientific">Vreelandella lutescens</name>
    <dbReference type="NCBI Taxonomy" id="1602943"/>
    <lineage>
        <taxon>Bacteria</taxon>
        <taxon>Pseudomonadati</taxon>
        <taxon>Pseudomonadota</taxon>
        <taxon>Gammaproteobacteria</taxon>
        <taxon>Oceanospirillales</taxon>
        <taxon>Halomonadaceae</taxon>
        <taxon>Vreelandella</taxon>
    </lineage>
</organism>
<sequence>MLLFAGGQLGIGMQEKQRRGVGVLRAKVHLLRSSGGAIQHCIGQWGCEIYAGIGAAAIHDEELNA</sequence>